<name>A0ABZ2A6T2_STRNV</name>
<gene>
    <name evidence="2" type="ORF">OG442_16725</name>
</gene>
<dbReference type="EMBL" id="CP109495">
    <property type="protein sequence ID" value="WUX53058.1"/>
    <property type="molecule type" value="Genomic_DNA"/>
</dbReference>
<dbReference type="RefSeq" id="WP_329076681.1">
    <property type="nucleotide sequence ID" value="NZ_CP109495.1"/>
</dbReference>
<evidence type="ECO:0000313" key="2">
    <source>
        <dbReference type="EMBL" id="WUX53058.1"/>
    </source>
</evidence>
<proteinExistence type="predicted"/>
<evidence type="ECO:0000256" key="1">
    <source>
        <dbReference type="SAM" id="MobiDB-lite"/>
    </source>
</evidence>
<feature type="compositionally biased region" description="Basic and acidic residues" evidence="1">
    <location>
        <begin position="39"/>
        <end position="51"/>
    </location>
</feature>
<dbReference type="Proteomes" id="UP001432209">
    <property type="component" value="Chromosome"/>
</dbReference>
<organism evidence="2 3">
    <name type="scientific">Streptomyces niveus</name>
    <name type="common">Streptomyces spheroides</name>
    <dbReference type="NCBI Taxonomy" id="193462"/>
    <lineage>
        <taxon>Bacteria</taxon>
        <taxon>Bacillati</taxon>
        <taxon>Actinomycetota</taxon>
        <taxon>Actinomycetes</taxon>
        <taxon>Kitasatosporales</taxon>
        <taxon>Streptomycetaceae</taxon>
        <taxon>Streptomyces</taxon>
    </lineage>
</organism>
<reference evidence="2" key="1">
    <citation type="submission" date="2022-10" db="EMBL/GenBank/DDBJ databases">
        <title>The complete genomes of actinobacterial strains from the NBC collection.</title>
        <authorList>
            <person name="Joergensen T.S."/>
            <person name="Alvarez Arevalo M."/>
            <person name="Sterndorff E.B."/>
            <person name="Faurdal D."/>
            <person name="Vuksanovic O."/>
            <person name="Mourched A.-S."/>
            <person name="Charusanti P."/>
            <person name="Shaw S."/>
            <person name="Blin K."/>
            <person name="Weber T."/>
        </authorList>
    </citation>
    <scope>NUCLEOTIDE SEQUENCE</scope>
    <source>
        <strain evidence="2">NBC_01432</strain>
    </source>
</reference>
<protein>
    <submittedName>
        <fullName evidence="2">Uncharacterized protein</fullName>
    </submittedName>
</protein>
<accession>A0ABZ2A6T2</accession>
<feature type="region of interest" description="Disordered" evidence="1">
    <location>
        <begin position="27"/>
        <end position="75"/>
    </location>
</feature>
<evidence type="ECO:0000313" key="3">
    <source>
        <dbReference type="Proteomes" id="UP001432209"/>
    </source>
</evidence>
<keyword evidence="3" id="KW-1185">Reference proteome</keyword>
<sequence>MRTARRPLVLLLVLLAALLTALTLRGRGDEPGYAQGYDFGRDKGPRGHLGEADASDTGAATSECGEHAETDGVETNKSWMAGCVAGALGLPKSPPGS</sequence>